<evidence type="ECO:0000259" key="1">
    <source>
        <dbReference type="PROSITE" id="PS51272"/>
    </source>
</evidence>
<keyword evidence="3" id="KW-1185">Reference proteome</keyword>
<dbReference type="InterPro" id="IPR001119">
    <property type="entry name" value="SLH_dom"/>
</dbReference>
<organism evidence="2 3">
    <name type="scientific">Savagea serpentis</name>
    <dbReference type="NCBI Taxonomy" id="2785297"/>
    <lineage>
        <taxon>Bacteria</taxon>
        <taxon>Bacillati</taxon>
        <taxon>Bacillota</taxon>
        <taxon>Bacilli</taxon>
        <taxon>Bacillales</taxon>
        <taxon>Caryophanaceae</taxon>
        <taxon>Savagea</taxon>
    </lineage>
</organism>
<name>A0A8J7GAF6_9BACL</name>
<proteinExistence type="predicted"/>
<dbReference type="PANTHER" id="PTHR31157">
    <property type="entry name" value="SCP DOMAIN-CONTAINING PROTEIN"/>
    <property type="match status" value="1"/>
</dbReference>
<dbReference type="InterPro" id="IPR035940">
    <property type="entry name" value="CAP_sf"/>
</dbReference>
<dbReference type="InterPro" id="IPR014044">
    <property type="entry name" value="CAP_dom"/>
</dbReference>
<feature type="domain" description="SLH" evidence="1">
    <location>
        <begin position="25"/>
        <end position="88"/>
    </location>
</feature>
<dbReference type="SUPFAM" id="SSF55797">
    <property type="entry name" value="PR-1-like"/>
    <property type="match status" value="1"/>
</dbReference>
<evidence type="ECO:0000313" key="2">
    <source>
        <dbReference type="EMBL" id="MBF4501164.1"/>
    </source>
</evidence>
<dbReference type="PROSITE" id="PS51272">
    <property type="entry name" value="SLH"/>
    <property type="match status" value="1"/>
</dbReference>
<accession>A0A8J7GAF6</accession>
<dbReference type="Pfam" id="PF00395">
    <property type="entry name" value="SLH"/>
    <property type="match status" value="1"/>
</dbReference>
<dbReference type="RefSeq" id="WP_194562636.1">
    <property type="nucleotide sequence ID" value="NZ_JADKPV010000002.1"/>
</dbReference>
<dbReference type="Pfam" id="PF00188">
    <property type="entry name" value="CAP"/>
    <property type="match status" value="1"/>
</dbReference>
<protein>
    <submittedName>
        <fullName evidence="2">S-layer homology domain-containing protein</fullName>
    </submittedName>
</protein>
<comment type="caution">
    <text evidence="2">The sequence shown here is derived from an EMBL/GenBank/DDBJ whole genome shotgun (WGS) entry which is preliminary data.</text>
</comment>
<reference evidence="2" key="1">
    <citation type="submission" date="2020-11" db="EMBL/GenBank/DDBJ databases">
        <title>Multidrug resistant novel bacterium Savagea serpentis sp. nov., isolated from the scats of a vine snake (Ahaetulla nasuta).</title>
        <authorList>
            <person name="Venkata Ramana V."/>
            <person name="Vikas Patil S."/>
            <person name="Yogita Lugani V."/>
        </authorList>
    </citation>
    <scope>NUCLEOTIDE SEQUENCE</scope>
    <source>
        <strain evidence="2">SN6</strain>
    </source>
</reference>
<dbReference type="Gene3D" id="3.40.33.10">
    <property type="entry name" value="CAP"/>
    <property type="match status" value="1"/>
</dbReference>
<dbReference type="AlphaFoldDB" id="A0A8J7GAF6"/>
<dbReference type="Pfam" id="PF14504">
    <property type="entry name" value="CAP_assoc_N"/>
    <property type="match status" value="1"/>
</dbReference>
<dbReference type="PANTHER" id="PTHR31157:SF1">
    <property type="entry name" value="SCP DOMAIN-CONTAINING PROTEIN"/>
    <property type="match status" value="1"/>
</dbReference>
<dbReference type="CDD" id="cd05379">
    <property type="entry name" value="CAP_bacterial"/>
    <property type="match status" value="1"/>
</dbReference>
<evidence type="ECO:0000313" key="3">
    <source>
        <dbReference type="Proteomes" id="UP000622653"/>
    </source>
</evidence>
<dbReference type="Proteomes" id="UP000622653">
    <property type="component" value="Unassembled WGS sequence"/>
</dbReference>
<dbReference type="EMBL" id="JADKPV010000002">
    <property type="protein sequence ID" value="MBF4501164.1"/>
    <property type="molecule type" value="Genomic_DNA"/>
</dbReference>
<dbReference type="InterPro" id="IPR029410">
    <property type="entry name" value="CAP_assoc"/>
</dbReference>
<sequence>MNVLSKVKILLFFIILTIPVQHVMGASSFKDVPQNQSIYEDIRWGTDRNLLQGYPDGTFRPYMNMTETQFAAVLARYAYGLPSDARSEQVYAYLKQFTNHELPGMKDSTKRYQQVNRMIVARNLYLLANPNEKTLPRDEVVIDWMYEADLTKGKGISTNPYVNFGQHDSLKRANVLAFFKRFDENKLNQSKKYERIAGLEIGARSQGVQPVFGSPVRKVENEQKLQWNVHHNQYKNLFAWSEKDGKIVSLFTSSPLYRSSHGVQYGMPRREVEAKIGKPFTYIDQKRATYDYDDVYITYFYDMFANEKVIGILIHDKQLPNYFSDTYAVSSPSLQAGYEWLMFDLVNSTRVENGLAPLKWDNAMYKIALNHSRDMQARNYFSHVSPSGESFAMRLERNGARVRVGLENISSGYVGPIFSHFGLMNSAGHRKNILSPHVNVIGVGVAFDQQHKPKYTQNYAAY</sequence>
<gene>
    <name evidence="2" type="ORF">IRY55_07270</name>
</gene>